<keyword evidence="5" id="KW-1185">Reference proteome</keyword>
<proteinExistence type="predicted"/>
<name>A0A0L7KN61_OPEBR</name>
<evidence type="ECO:0000259" key="3">
    <source>
        <dbReference type="Pfam" id="PF13359"/>
    </source>
</evidence>
<comment type="cofactor">
    <cofactor evidence="1">
        <name>a divalent metal cation</name>
        <dbReference type="ChEBI" id="CHEBI:60240"/>
    </cofactor>
</comment>
<dbReference type="Pfam" id="PF13359">
    <property type="entry name" value="DDE_Tnp_4"/>
    <property type="match status" value="1"/>
</dbReference>
<dbReference type="AlphaFoldDB" id="A0A0L7KN61"/>
<evidence type="ECO:0000256" key="2">
    <source>
        <dbReference type="ARBA" id="ARBA00022723"/>
    </source>
</evidence>
<keyword evidence="2" id="KW-0479">Metal-binding</keyword>
<comment type="caution">
    <text evidence="4">The sequence shown here is derived from an EMBL/GenBank/DDBJ whole genome shotgun (WGS) entry which is preliminary data.</text>
</comment>
<reference evidence="4 5" key="1">
    <citation type="journal article" date="2015" name="Genome Biol. Evol.">
        <title>The genome of winter moth (Operophtera brumata) provides a genomic perspective on sexual dimorphism and phenology.</title>
        <authorList>
            <person name="Derks M.F."/>
            <person name="Smit S."/>
            <person name="Salis L."/>
            <person name="Schijlen E."/>
            <person name="Bossers A."/>
            <person name="Mateman C."/>
            <person name="Pijl A.S."/>
            <person name="de Ridder D."/>
            <person name="Groenen M.A."/>
            <person name="Visser M.E."/>
            <person name="Megens H.J."/>
        </authorList>
    </citation>
    <scope>NUCLEOTIDE SEQUENCE [LARGE SCALE GENOMIC DNA]</scope>
    <source>
        <strain evidence="4">WM2013NL</strain>
        <tissue evidence="4">Head and thorax</tissue>
    </source>
</reference>
<protein>
    <recommendedName>
        <fullName evidence="3">DDE Tnp4 domain-containing protein</fullName>
    </recommendedName>
</protein>
<gene>
    <name evidence="4" type="ORF">OBRU01_24126</name>
</gene>
<dbReference type="InterPro" id="IPR027806">
    <property type="entry name" value="HARBI1_dom"/>
</dbReference>
<evidence type="ECO:0000256" key="1">
    <source>
        <dbReference type="ARBA" id="ARBA00001968"/>
    </source>
</evidence>
<evidence type="ECO:0000313" key="4">
    <source>
        <dbReference type="EMBL" id="KOB64526.1"/>
    </source>
</evidence>
<sequence length="193" mass="22665">MAERILLVEHALEEERLERRRNRRRLRDTILNYRLSRSLYEELCQDIIPLLPRKRYRRAIDPATKILVALNFYARGSYQDSVGQNDDAPMAQQTYITFPQNATERNVIKRKFYARYNIPGIIGCIDCTHIAIVRPEERFFNRKHFHTQVICDSDCVILNVDASYGGATHDAFIWTQCEIKGHLESLTETTYLL</sequence>
<dbReference type="STRING" id="104452.A0A0L7KN61"/>
<organism evidence="4 5">
    <name type="scientific">Operophtera brumata</name>
    <name type="common">Winter moth</name>
    <name type="synonym">Phalaena brumata</name>
    <dbReference type="NCBI Taxonomy" id="104452"/>
    <lineage>
        <taxon>Eukaryota</taxon>
        <taxon>Metazoa</taxon>
        <taxon>Ecdysozoa</taxon>
        <taxon>Arthropoda</taxon>
        <taxon>Hexapoda</taxon>
        <taxon>Insecta</taxon>
        <taxon>Pterygota</taxon>
        <taxon>Neoptera</taxon>
        <taxon>Endopterygota</taxon>
        <taxon>Lepidoptera</taxon>
        <taxon>Glossata</taxon>
        <taxon>Ditrysia</taxon>
        <taxon>Geometroidea</taxon>
        <taxon>Geometridae</taxon>
        <taxon>Larentiinae</taxon>
        <taxon>Operophtera</taxon>
    </lineage>
</organism>
<feature type="domain" description="DDE Tnp4" evidence="3">
    <location>
        <begin position="125"/>
        <end position="184"/>
    </location>
</feature>
<feature type="non-terminal residue" evidence="4">
    <location>
        <position position="193"/>
    </location>
</feature>
<dbReference type="Proteomes" id="UP000037510">
    <property type="component" value="Unassembled WGS sequence"/>
</dbReference>
<accession>A0A0L7KN61</accession>
<dbReference type="GO" id="GO:0046872">
    <property type="term" value="F:metal ion binding"/>
    <property type="evidence" value="ECO:0007669"/>
    <property type="project" value="UniProtKB-KW"/>
</dbReference>
<evidence type="ECO:0000313" key="5">
    <source>
        <dbReference type="Proteomes" id="UP000037510"/>
    </source>
</evidence>
<dbReference type="EMBL" id="JTDY01008537">
    <property type="protein sequence ID" value="KOB64526.1"/>
    <property type="molecule type" value="Genomic_DNA"/>
</dbReference>